<dbReference type="Gene3D" id="3.90.470.20">
    <property type="entry name" value="4'-phosphopantetheinyl transferase domain"/>
    <property type="match status" value="1"/>
</dbReference>
<reference evidence="2" key="1">
    <citation type="submission" date="2016-06" db="EMBL/GenBank/DDBJ databases">
        <authorList>
            <person name="Varghese N."/>
            <person name="Submissions Spin"/>
        </authorList>
    </citation>
    <scope>NUCLEOTIDE SEQUENCE [LARGE SCALE GENOMIC DNA]</scope>
    <source>
        <strain evidence="2">DSM 44815</strain>
    </source>
</reference>
<dbReference type="AlphaFoldDB" id="A0A1A8ZGE1"/>
<sequence length="233" mass="25076">MTRGRPLRGDAWWVRLDECPLTPAALAVLSPREHRLWRELSGTPAARRFAVGRVALRHLLAAHGTDPAAERRLHAYLTPVGERATGPVARWSASGDGLVLLVCEGADTGVDLEAPRPTRRDGPPPVELLDAVERQTVAAIADPAGRWAAFLRHWVRRQAVAKAAGLGILADSSFPVLPDGPGCFRAVLPDGRCFDGQDLPVPGPFVAALAGTGPAALRWHPFEWPYPLDDTVP</sequence>
<proteinExistence type="predicted"/>
<dbReference type="GO" id="GO:0008897">
    <property type="term" value="F:holo-[acyl-carrier-protein] synthase activity"/>
    <property type="evidence" value="ECO:0007669"/>
    <property type="project" value="InterPro"/>
</dbReference>
<dbReference type="SUPFAM" id="SSF56214">
    <property type="entry name" value="4'-phosphopantetheinyl transferase"/>
    <property type="match status" value="1"/>
</dbReference>
<dbReference type="STRING" id="261654.GA0070611_2127"/>
<dbReference type="GO" id="GO:0000287">
    <property type="term" value="F:magnesium ion binding"/>
    <property type="evidence" value="ECO:0007669"/>
    <property type="project" value="InterPro"/>
</dbReference>
<accession>A0A1A8ZGE1</accession>
<keyword evidence="2" id="KW-1185">Reference proteome</keyword>
<gene>
    <name evidence="1" type="ORF">GA0070611_2127</name>
</gene>
<dbReference type="InterPro" id="IPR037143">
    <property type="entry name" value="4-PPantetheinyl_Trfase_dom_sf"/>
</dbReference>
<dbReference type="Proteomes" id="UP000199385">
    <property type="component" value="Chromosome I"/>
</dbReference>
<evidence type="ECO:0000313" key="1">
    <source>
        <dbReference type="EMBL" id="SBT42904.1"/>
    </source>
</evidence>
<dbReference type="PATRIC" id="fig|261654.4.peg.2164"/>
<organism evidence="1 2">
    <name type="scientific">Micromonospora auratinigra</name>
    <dbReference type="NCBI Taxonomy" id="261654"/>
    <lineage>
        <taxon>Bacteria</taxon>
        <taxon>Bacillati</taxon>
        <taxon>Actinomycetota</taxon>
        <taxon>Actinomycetes</taxon>
        <taxon>Micromonosporales</taxon>
        <taxon>Micromonosporaceae</taxon>
        <taxon>Micromonospora</taxon>
    </lineage>
</organism>
<dbReference type="OrthoDB" id="190168at2"/>
<evidence type="ECO:0000313" key="2">
    <source>
        <dbReference type="Proteomes" id="UP000199385"/>
    </source>
</evidence>
<name>A0A1A8ZGE1_9ACTN</name>
<dbReference type="RefSeq" id="WP_091661696.1">
    <property type="nucleotide sequence ID" value="NZ_LT594323.1"/>
</dbReference>
<dbReference type="EMBL" id="LT594323">
    <property type="protein sequence ID" value="SBT42904.1"/>
    <property type="molecule type" value="Genomic_DNA"/>
</dbReference>
<protein>
    <submittedName>
        <fullName evidence="1">Phosphopantetheinyl transferase</fullName>
    </submittedName>
</protein>
<keyword evidence="1" id="KW-0808">Transferase</keyword>